<sequence>MNTQTALQRLYKFDAKGIYVYTKRDLRRVFFDDADETFKKGLSRLVKSGILESACKGIYVFAYSKNKGANTIELVAGALRRGEYNYISLESALSEYGLISQIPISTLTVMTTGRSGRFKTLYGIIEFTKTKRDALDILNSTNKTDRHLRFAKKDAALRDLKRVGRNTHMLVDAEDE</sequence>
<dbReference type="InterPro" id="IPR059220">
    <property type="entry name" value="AbiEi"/>
</dbReference>
<proteinExistence type="predicted"/>
<evidence type="ECO:0008006" key="3">
    <source>
        <dbReference type="Google" id="ProtNLM"/>
    </source>
</evidence>
<reference evidence="1 2" key="1">
    <citation type="submission" date="2019-09" db="EMBL/GenBank/DDBJ databases">
        <authorList>
            <person name="Kritzky A."/>
            <person name="Schelkanova E.Y."/>
            <person name="Alkhova Z.V."/>
            <person name="Smirnova N.I."/>
        </authorList>
    </citation>
    <scope>NUCLEOTIDE SEQUENCE [LARGE SCALE GENOMIC DNA]</scope>
    <source>
        <strain evidence="1 2">M1526</strain>
    </source>
</reference>
<protein>
    <recommendedName>
        <fullName evidence="3">Transcriptional regulator, AbiEi antitoxin, Type IV TA system</fullName>
    </recommendedName>
</protein>
<dbReference type="EMBL" id="VUAA01000022">
    <property type="protein sequence ID" value="KAA1253350.1"/>
    <property type="molecule type" value="Genomic_DNA"/>
</dbReference>
<comment type="caution">
    <text evidence="1">The sequence shown here is derived from an EMBL/GenBank/DDBJ whole genome shotgun (WGS) entry which is preliminary data.</text>
</comment>
<dbReference type="Proteomes" id="UP000323225">
    <property type="component" value="Unassembled WGS sequence"/>
</dbReference>
<evidence type="ECO:0000313" key="2">
    <source>
        <dbReference type="Proteomes" id="UP000323225"/>
    </source>
</evidence>
<organism evidence="1 2">
    <name type="scientific">Vibrio cholerae</name>
    <dbReference type="NCBI Taxonomy" id="666"/>
    <lineage>
        <taxon>Bacteria</taxon>
        <taxon>Pseudomonadati</taxon>
        <taxon>Pseudomonadota</taxon>
        <taxon>Gammaproteobacteria</taxon>
        <taxon>Vibrionales</taxon>
        <taxon>Vibrionaceae</taxon>
        <taxon>Vibrio</taxon>
    </lineage>
</organism>
<gene>
    <name evidence="1" type="ORF">F0M16_17610</name>
</gene>
<name>A0A5Q6PF70_VIBCL</name>
<dbReference type="AlphaFoldDB" id="A0A5Q6PF70"/>
<evidence type="ECO:0000313" key="1">
    <source>
        <dbReference type="EMBL" id="KAA1253350.1"/>
    </source>
</evidence>
<accession>A0A5Q6PF70</accession>
<dbReference type="NCBIfam" id="NF047376">
    <property type="entry name" value="TAA_AbiEi"/>
    <property type="match status" value="1"/>
</dbReference>